<dbReference type="SUPFAM" id="SSF88659">
    <property type="entry name" value="Sigma3 and sigma4 domains of RNA polymerase sigma factors"/>
    <property type="match status" value="1"/>
</dbReference>
<sequence length="190" mass="22101">MEEFSEQELMKDPFMRRFLADEENYRLFKNYQQMPTEETAVSLNNKFQEELKKVRAISYLSKSIHYWAVDFDKKQRKYSERFTATLDQPLDNDGDYTHKDNLQSNKEISYKPATSIEDVIQNPSLMKVVSTLTLRQKNILFSLFVLGLTENEIAEKKGVSQQVISKSKQKALKKLRGELNGGNDLCRNSG</sequence>
<gene>
    <name evidence="2" type="ORF">GLW05_21495</name>
</gene>
<organism evidence="2 3">
    <name type="scientific">Pontibacillus yanchengensis</name>
    <dbReference type="NCBI Taxonomy" id="462910"/>
    <lineage>
        <taxon>Bacteria</taxon>
        <taxon>Bacillati</taxon>
        <taxon>Bacillota</taxon>
        <taxon>Bacilli</taxon>
        <taxon>Bacillales</taxon>
        <taxon>Bacillaceae</taxon>
        <taxon>Pontibacillus</taxon>
    </lineage>
</organism>
<dbReference type="InterPro" id="IPR014284">
    <property type="entry name" value="RNA_pol_sigma-70_dom"/>
</dbReference>
<dbReference type="Pfam" id="PF04545">
    <property type="entry name" value="Sigma70_r4"/>
    <property type="match status" value="1"/>
</dbReference>
<comment type="caution">
    <text evidence="2">The sequence shown here is derived from an EMBL/GenBank/DDBJ whole genome shotgun (WGS) entry which is preliminary data.</text>
</comment>
<dbReference type="EMBL" id="WMEQ01000030">
    <property type="protein sequence ID" value="MYL36136.1"/>
    <property type="molecule type" value="Genomic_DNA"/>
</dbReference>
<dbReference type="GO" id="GO:0006352">
    <property type="term" value="P:DNA-templated transcription initiation"/>
    <property type="evidence" value="ECO:0007669"/>
    <property type="project" value="InterPro"/>
</dbReference>
<name>A0A6I5A721_9BACI</name>
<dbReference type="RefSeq" id="WP_160850631.1">
    <property type="nucleotide sequence ID" value="NZ_WMEQ01000030.1"/>
</dbReference>
<dbReference type="GO" id="GO:0003700">
    <property type="term" value="F:DNA-binding transcription factor activity"/>
    <property type="evidence" value="ECO:0007669"/>
    <property type="project" value="InterPro"/>
</dbReference>
<proteinExistence type="predicted"/>
<dbReference type="Gene3D" id="1.20.140.160">
    <property type="match status" value="1"/>
</dbReference>
<evidence type="ECO:0000313" key="2">
    <source>
        <dbReference type="EMBL" id="MYL36136.1"/>
    </source>
</evidence>
<evidence type="ECO:0000259" key="1">
    <source>
        <dbReference type="Pfam" id="PF04545"/>
    </source>
</evidence>
<dbReference type="InterPro" id="IPR007630">
    <property type="entry name" value="RNA_pol_sigma70_r4"/>
</dbReference>
<reference evidence="2 3" key="1">
    <citation type="submission" date="2019-11" db="EMBL/GenBank/DDBJ databases">
        <title>Genome sequences of 17 halophilic strains isolated from different environments.</title>
        <authorList>
            <person name="Furrow R.E."/>
        </authorList>
    </citation>
    <scope>NUCLEOTIDE SEQUENCE [LARGE SCALE GENOMIC DNA]</scope>
    <source>
        <strain evidence="2 3">22514_16_FS</strain>
    </source>
</reference>
<protein>
    <submittedName>
        <fullName evidence="2">Sigma-70 family RNA polymerase sigma factor</fullName>
    </submittedName>
</protein>
<dbReference type="OrthoDB" id="2942336at2"/>
<feature type="domain" description="RNA polymerase sigma-70 region 4" evidence="1">
    <location>
        <begin position="130"/>
        <end position="176"/>
    </location>
</feature>
<evidence type="ECO:0000313" key="3">
    <source>
        <dbReference type="Proteomes" id="UP000468638"/>
    </source>
</evidence>
<dbReference type="AlphaFoldDB" id="A0A6I5A721"/>
<accession>A0A6I5A721</accession>
<dbReference type="NCBIfam" id="TIGR02937">
    <property type="entry name" value="sigma70-ECF"/>
    <property type="match status" value="1"/>
</dbReference>
<dbReference type="Proteomes" id="UP000468638">
    <property type="component" value="Unassembled WGS sequence"/>
</dbReference>
<dbReference type="InterPro" id="IPR013324">
    <property type="entry name" value="RNA_pol_sigma_r3/r4-like"/>
</dbReference>